<evidence type="ECO:0000313" key="2">
    <source>
        <dbReference type="EMBL" id="KAK0400580.1"/>
    </source>
</evidence>
<dbReference type="AlphaFoldDB" id="A0AA39LKM7"/>
<feature type="compositionally biased region" description="Low complexity" evidence="1">
    <location>
        <begin position="172"/>
        <end position="185"/>
    </location>
</feature>
<protein>
    <submittedName>
        <fullName evidence="2">Uncharacterized protein</fullName>
    </submittedName>
</protein>
<evidence type="ECO:0000256" key="1">
    <source>
        <dbReference type="SAM" id="MobiDB-lite"/>
    </source>
</evidence>
<sequence length="376" mass="41360">MSDRSPSTSSAGTLRAAAPGGQIPAFFPPPSYAYNPYMPSPFGYMPPPAWPFHAPHFPAPYGPFPVAVPPTDYMNTPNPPFYVNATGSSTQVVGSLSGQIPAFFPPVPTLPQLSSSQVASCYGDSYEQSSPATPGSKNKRGHKRRKKSPADGTPKENKGRKKKEESVDRKSSTGSSRQSNTSSSNVTGDVSNSATPKKRQFVKHEMFISKGTFVFRLADYGTSRDNAIWCVDNYRLITKYEHVYSKPEKGTAVFSPTNRFAGWVSTEPESYHVFSDVVRLENGLVEVQVPPERELKERHLLMLEHLANLSANEENDEVTGIKVEPLDYSYEMRAFEEIPSERARIKTEGEEPGTGSFDEESADNGSPVQGKSKDPY</sequence>
<feature type="compositionally biased region" description="Polar residues" evidence="1">
    <location>
        <begin position="1"/>
        <end position="12"/>
    </location>
</feature>
<proteinExistence type="predicted"/>
<feature type="region of interest" description="Disordered" evidence="1">
    <location>
        <begin position="339"/>
        <end position="376"/>
    </location>
</feature>
<organism evidence="2 3">
    <name type="scientific">Steinernema hermaphroditum</name>
    <dbReference type="NCBI Taxonomy" id="289476"/>
    <lineage>
        <taxon>Eukaryota</taxon>
        <taxon>Metazoa</taxon>
        <taxon>Ecdysozoa</taxon>
        <taxon>Nematoda</taxon>
        <taxon>Chromadorea</taxon>
        <taxon>Rhabditida</taxon>
        <taxon>Tylenchina</taxon>
        <taxon>Panagrolaimomorpha</taxon>
        <taxon>Strongyloidoidea</taxon>
        <taxon>Steinernematidae</taxon>
        <taxon>Steinernema</taxon>
    </lineage>
</organism>
<feature type="region of interest" description="Disordered" evidence="1">
    <location>
        <begin position="1"/>
        <end position="23"/>
    </location>
</feature>
<dbReference type="Proteomes" id="UP001175271">
    <property type="component" value="Unassembled WGS sequence"/>
</dbReference>
<evidence type="ECO:0000313" key="3">
    <source>
        <dbReference type="Proteomes" id="UP001175271"/>
    </source>
</evidence>
<dbReference type="EMBL" id="JAUCMV010000004">
    <property type="protein sequence ID" value="KAK0400580.1"/>
    <property type="molecule type" value="Genomic_DNA"/>
</dbReference>
<feature type="compositionally biased region" description="Basic residues" evidence="1">
    <location>
        <begin position="137"/>
        <end position="147"/>
    </location>
</feature>
<feature type="compositionally biased region" description="Polar residues" evidence="1">
    <location>
        <begin position="126"/>
        <end position="136"/>
    </location>
</feature>
<accession>A0AA39LKM7</accession>
<name>A0AA39LKM7_9BILA</name>
<feature type="compositionally biased region" description="Basic and acidic residues" evidence="1">
    <location>
        <begin position="339"/>
        <end position="349"/>
    </location>
</feature>
<gene>
    <name evidence="2" type="ORF">QR680_015330</name>
</gene>
<comment type="caution">
    <text evidence="2">The sequence shown here is derived from an EMBL/GenBank/DDBJ whole genome shotgun (WGS) entry which is preliminary data.</text>
</comment>
<feature type="compositionally biased region" description="Basic and acidic residues" evidence="1">
    <location>
        <begin position="153"/>
        <end position="171"/>
    </location>
</feature>
<feature type="compositionally biased region" description="Polar residues" evidence="1">
    <location>
        <begin position="186"/>
        <end position="195"/>
    </location>
</feature>
<keyword evidence="3" id="KW-1185">Reference proteome</keyword>
<feature type="region of interest" description="Disordered" evidence="1">
    <location>
        <begin position="123"/>
        <end position="197"/>
    </location>
</feature>
<reference evidence="2" key="1">
    <citation type="submission" date="2023-06" db="EMBL/GenBank/DDBJ databases">
        <title>Genomic analysis of the entomopathogenic nematode Steinernema hermaphroditum.</title>
        <authorList>
            <person name="Schwarz E.M."/>
            <person name="Heppert J.K."/>
            <person name="Baniya A."/>
            <person name="Schwartz H.T."/>
            <person name="Tan C.-H."/>
            <person name="Antoshechkin I."/>
            <person name="Sternberg P.W."/>
            <person name="Goodrich-Blair H."/>
            <person name="Dillman A.R."/>
        </authorList>
    </citation>
    <scope>NUCLEOTIDE SEQUENCE</scope>
    <source>
        <strain evidence="2">PS9179</strain>
        <tissue evidence="2">Whole animal</tissue>
    </source>
</reference>